<proteinExistence type="predicted"/>
<evidence type="ECO:0000313" key="1">
    <source>
        <dbReference type="EMBL" id="CAB4133021.1"/>
    </source>
</evidence>
<gene>
    <name evidence="1" type="ORF">UFOVP251_56</name>
</gene>
<name>A0A6J5LFQ4_9CAUD</name>
<accession>A0A6J5LFQ4</accession>
<organism evidence="1">
    <name type="scientific">uncultured Caudovirales phage</name>
    <dbReference type="NCBI Taxonomy" id="2100421"/>
    <lineage>
        <taxon>Viruses</taxon>
        <taxon>Duplodnaviria</taxon>
        <taxon>Heunggongvirae</taxon>
        <taxon>Uroviricota</taxon>
        <taxon>Caudoviricetes</taxon>
        <taxon>Peduoviridae</taxon>
        <taxon>Maltschvirus</taxon>
        <taxon>Maltschvirus maltsch</taxon>
    </lineage>
</organism>
<dbReference type="EMBL" id="LR796272">
    <property type="protein sequence ID" value="CAB4133021.1"/>
    <property type="molecule type" value="Genomic_DNA"/>
</dbReference>
<protein>
    <submittedName>
        <fullName evidence="1">Uncharacterized protein</fullName>
    </submittedName>
</protein>
<sequence length="176" mass="19221">MFAIIKDNTIEQLIPSGSQFTIGDTQYPSNWVNLSTPEEKQALGMVDVVYGTRPDDRYYWVTESAPVIANGVVEINYTSTPKDLATLKTSAISGINAQAYSLLAPTDYMSIKALETNTTMPDAWKTWRESIRTSALNAKTAINASTDVDSLITASTVTWANDPDYVAPSTDNNTNP</sequence>
<reference evidence="1" key="1">
    <citation type="submission" date="2020-04" db="EMBL/GenBank/DDBJ databases">
        <authorList>
            <person name="Chiriac C."/>
            <person name="Salcher M."/>
            <person name="Ghai R."/>
            <person name="Kavagutti S V."/>
        </authorList>
    </citation>
    <scope>NUCLEOTIDE SEQUENCE</scope>
</reference>